<protein>
    <recommendedName>
        <fullName evidence="4">Prefoldin, alpha subunit</fullName>
    </recommendedName>
</protein>
<evidence type="ECO:0000313" key="3">
    <source>
        <dbReference type="Proteomes" id="UP000245609"/>
    </source>
</evidence>
<dbReference type="GO" id="GO:0003714">
    <property type="term" value="F:transcription corepressor activity"/>
    <property type="evidence" value="ECO:0007669"/>
    <property type="project" value="InterPro"/>
</dbReference>
<evidence type="ECO:0000313" key="2">
    <source>
        <dbReference type="EMBL" id="PVU99091.1"/>
    </source>
</evidence>
<gene>
    <name evidence="2" type="ORF">BB560_005559</name>
</gene>
<dbReference type="CDD" id="cd23158">
    <property type="entry name" value="Prefoldin_UXT"/>
    <property type="match status" value="1"/>
</dbReference>
<reference evidence="2 3" key="1">
    <citation type="journal article" date="2018" name="MBio">
        <title>Comparative Genomics Reveals the Core Gene Toolbox for the Fungus-Insect Symbiosis.</title>
        <authorList>
            <person name="Wang Y."/>
            <person name="Stata M."/>
            <person name="Wang W."/>
            <person name="Stajich J.E."/>
            <person name="White M.M."/>
            <person name="Moncalvo J.M."/>
        </authorList>
    </citation>
    <scope>NUCLEOTIDE SEQUENCE [LARGE SCALE GENOMIC DNA]</scope>
    <source>
        <strain evidence="2 3">SC-DP-2</strain>
    </source>
</reference>
<organism evidence="2 3">
    <name type="scientific">Smittium megazygosporum</name>
    <dbReference type="NCBI Taxonomy" id="133381"/>
    <lineage>
        <taxon>Eukaryota</taxon>
        <taxon>Fungi</taxon>
        <taxon>Fungi incertae sedis</taxon>
        <taxon>Zoopagomycota</taxon>
        <taxon>Kickxellomycotina</taxon>
        <taxon>Harpellomycetes</taxon>
        <taxon>Harpellales</taxon>
        <taxon>Legeriomycetaceae</taxon>
        <taxon>Smittium</taxon>
    </lineage>
</organism>
<dbReference type="InterPro" id="IPR009053">
    <property type="entry name" value="Prefoldin"/>
</dbReference>
<accession>A0A2T9Z3E0</accession>
<dbReference type="InterPro" id="IPR004127">
    <property type="entry name" value="Prefoldin_subunit_alpha"/>
</dbReference>
<evidence type="ECO:0000256" key="1">
    <source>
        <dbReference type="ARBA" id="ARBA00007666"/>
    </source>
</evidence>
<dbReference type="AlphaFoldDB" id="A0A2T9Z3E0"/>
<dbReference type="OrthoDB" id="433124at2759"/>
<dbReference type="EMBL" id="MBFS01002310">
    <property type="protein sequence ID" value="PVU99091.1"/>
    <property type="molecule type" value="Genomic_DNA"/>
</dbReference>
<dbReference type="InterPro" id="IPR003994">
    <property type="entry name" value="UXT"/>
</dbReference>
<sequence length="157" mass="17751">MSSLAPVSNQSSSETPVPDSIFKYTNHIETVLVPKLKNLAEKRDKIYNSISEFLKLKSIIETIEEHSLQNLKLQVDLGSNFYVFGRAPSTEFFYVNIGLGNHLKMSRSEAVKFIDKKQAHLERLADNYSLEINNTRATIKVMREAISELMGLSANSQ</sequence>
<dbReference type="Proteomes" id="UP000245609">
    <property type="component" value="Unassembled WGS sequence"/>
</dbReference>
<dbReference type="GO" id="GO:0045944">
    <property type="term" value="P:positive regulation of transcription by RNA polymerase II"/>
    <property type="evidence" value="ECO:0007669"/>
    <property type="project" value="TreeGrafter"/>
</dbReference>
<evidence type="ECO:0008006" key="4">
    <source>
        <dbReference type="Google" id="ProtNLM"/>
    </source>
</evidence>
<dbReference type="PRINTS" id="PR01502">
    <property type="entry name" value="UXTPROTEIN"/>
</dbReference>
<dbReference type="SUPFAM" id="SSF46579">
    <property type="entry name" value="Prefoldin"/>
    <property type="match status" value="1"/>
</dbReference>
<keyword evidence="3" id="KW-1185">Reference proteome</keyword>
<dbReference type="Pfam" id="PF02996">
    <property type="entry name" value="Prefoldin"/>
    <property type="match status" value="1"/>
</dbReference>
<dbReference type="PANTHER" id="PTHR13345">
    <property type="entry name" value="MEDIATOR OF RNA POLYMERASE II TRANSCRIPTION SUBUNIT 10"/>
    <property type="match status" value="1"/>
</dbReference>
<dbReference type="Gene3D" id="1.10.287.370">
    <property type="match status" value="1"/>
</dbReference>
<dbReference type="GO" id="GO:0000122">
    <property type="term" value="P:negative regulation of transcription by RNA polymerase II"/>
    <property type="evidence" value="ECO:0007669"/>
    <property type="project" value="InterPro"/>
</dbReference>
<name>A0A2T9Z3E0_9FUNG</name>
<dbReference type="GO" id="GO:0016592">
    <property type="term" value="C:mediator complex"/>
    <property type="evidence" value="ECO:0007669"/>
    <property type="project" value="TreeGrafter"/>
</dbReference>
<comment type="caution">
    <text evidence="2">The sequence shown here is derived from an EMBL/GenBank/DDBJ whole genome shotgun (WGS) entry which is preliminary data.</text>
</comment>
<dbReference type="STRING" id="133381.A0A2T9Z3E0"/>
<dbReference type="PANTHER" id="PTHR13345:SF9">
    <property type="entry name" value="PROTEIN UXT"/>
    <property type="match status" value="1"/>
</dbReference>
<proteinExistence type="inferred from homology"/>
<comment type="similarity">
    <text evidence="1">Belongs to the UXT family.</text>
</comment>